<feature type="region of interest" description="Disordered" evidence="2">
    <location>
        <begin position="1"/>
        <end position="66"/>
    </location>
</feature>
<accession>A0A2V0PJH9</accession>
<dbReference type="Pfam" id="PF00735">
    <property type="entry name" value="Septin"/>
    <property type="match status" value="1"/>
</dbReference>
<dbReference type="Proteomes" id="UP000247498">
    <property type="component" value="Unassembled WGS sequence"/>
</dbReference>
<dbReference type="EMBL" id="BDRX01000178">
    <property type="protein sequence ID" value="GBF99876.1"/>
    <property type="molecule type" value="Genomic_DNA"/>
</dbReference>
<feature type="compositionally biased region" description="Low complexity" evidence="2">
    <location>
        <begin position="508"/>
        <end position="533"/>
    </location>
</feature>
<protein>
    <recommendedName>
        <fullName evidence="3">Septin-type G domain-containing protein</fullName>
    </recommendedName>
</protein>
<dbReference type="AlphaFoldDB" id="A0A2V0PJH9"/>
<dbReference type="InterPro" id="IPR027417">
    <property type="entry name" value="P-loop_NTPase"/>
</dbReference>
<feature type="compositionally biased region" description="Acidic residues" evidence="2">
    <location>
        <begin position="498"/>
        <end position="507"/>
    </location>
</feature>
<organism evidence="4 5">
    <name type="scientific">Raphidocelis subcapitata</name>
    <dbReference type="NCBI Taxonomy" id="307507"/>
    <lineage>
        <taxon>Eukaryota</taxon>
        <taxon>Viridiplantae</taxon>
        <taxon>Chlorophyta</taxon>
        <taxon>core chlorophytes</taxon>
        <taxon>Chlorophyceae</taxon>
        <taxon>CS clade</taxon>
        <taxon>Sphaeropleales</taxon>
        <taxon>Selenastraceae</taxon>
        <taxon>Raphidocelis</taxon>
    </lineage>
</organism>
<dbReference type="Gene3D" id="3.40.50.300">
    <property type="entry name" value="P-loop containing nucleotide triphosphate hydrolases"/>
    <property type="match status" value="1"/>
</dbReference>
<feature type="compositionally biased region" description="Basic residues" evidence="2">
    <location>
        <begin position="476"/>
        <end position="487"/>
    </location>
</feature>
<sequence>MATRAIHALLDEPSGPLRGLKPEQAPGRGFRDTLAGADQDDGTGAPAPPRRDHHRYPPSLELSRPLSRGAASIASADGLPVPLGASDLSPVPRGAGRALRLGSRAASESGAVARSRQAVLLGPSRPAPAKIWKRRFVKLLVVGDSGLGKTTLISSLLNTAQETVQVHDGTSTSLSDFRRDPDSLVTSVSWKDEEAREVWSVRIQDTPGYGDDTNIQTHIDMIMAYVEQQNRTWLQMESAKERMVDMSEVDDPRVDAVVMCLPPHRLRGNDVRYMHQLGRLVPIIPVITKADTMTINEAQRFRQEVAGRLQNPEVRGIKGAISTFGFSSSALERAGLDPTGPSSSVYPFVVISSNDVHQGMLHTEPPVYWPQRAYRWGTAEAFNAEHSDLLALRALLLSEALEELAAAKRARYEEWRRAALRVPLMRRLRRRAARLAVVTLLPAAGVAFAAAHDFDGQRMKAAISDLKDDLVAGAKGRRAPRRARGRGRGGEGGWLGAGEEDDGEWEAEPAAPAAAAAAPEQQQQAAAAAAAPEGKPRKRWF</sequence>
<comment type="similarity">
    <text evidence="1">Belongs to the TRAFAC class TrmE-Era-EngA-EngB-Septin-like GTPase superfamily. Septin GTPase family.</text>
</comment>
<keyword evidence="5" id="KW-1185">Reference proteome</keyword>
<evidence type="ECO:0000256" key="1">
    <source>
        <dbReference type="RuleBase" id="RU004560"/>
    </source>
</evidence>
<keyword evidence="1" id="KW-0547">Nucleotide-binding</keyword>
<dbReference type="GO" id="GO:0005525">
    <property type="term" value="F:GTP binding"/>
    <property type="evidence" value="ECO:0007669"/>
    <property type="project" value="UniProtKB-KW"/>
</dbReference>
<dbReference type="PROSITE" id="PS51719">
    <property type="entry name" value="G_SEPTIN"/>
    <property type="match status" value="1"/>
</dbReference>
<evidence type="ECO:0000259" key="3">
    <source>
        <dbReference type="PROSITE" id="PS51719"/>
    </source>
</evidence>
<dbReference type="OrthoDB" id="416553at2759"/>
<keyword evidence="1" id="KW-0342">GTP-binding</keyword>
<evidence type="ECO:0000313" key="5">
    <source>
        <dbReference type="Proteomes" id="UP000247498"/>
    </source>
</evidence>
<dbReference type="InterPro" id="IPR030379">
    <property type="entry name" value="G_SEPTIN_dom"/>
</dbReference>
<evidence type="ECO:0000256" key="2">
    <source>
        <dbReference type="SAM" id="MobiDB-lite"/>
    </source>
</evidence>
<feature type="domain" description="Septin-type G" evidence="3">
    <location>
        <begin position="133"/>
        <end position="422"/>
    </location>
</feature>
<reference evidence="4 5" key="1">
    <citation type="journal article" date="2018" name="Sci. Rep.">
        <title>Raphidocelis subcapitata (=Pseudokirchneriella subcapitata) provides an insight into genome evolution and environmental adaptations in the Sphaeropleales.</title>
        <authorList>
            <person name="Suzuki S."/>
            <person name="Yamaguchi H."/>
            <person name="Nakajima N."/>
            <person name="Kawachi M."/>
        </authorList>
    </citation>
    <scope>NUCLEOTIDE SEQUENCE [LARGE SCALE GENOMIC DNA]</scope>
    <source>
        <strain evidence="4 5">NIES-35</strain>
    </source>
</reference>
<dbReference type="InParanoid" id="A0A2V0PJH9"/>
<gene>
    <name evidence="4" type="ORF">Rsub_12672</name>
</gene>
<name>A0A2V0PJH9_9CHLO</name>
<dbReference type="STRING" id="307507.A0A2V0PJH9"/>
<dbReference type="SUPFAM" id="SSF52540">
    <property type="entry name" value="P-loop containing nucleoside triphosphate hydrolases"/>
    <property type="match status" value="1"/>
</dbReference>
<proteinExistence type="inferred from homology"/>
<feature type="region of interest" description="Disordered" evidence="2">
    <location>
        <begin position="476"/>
        <end position="541"/>
    </location>
</feature>
<dbReference type="PANTHER" id="PTHR18884">
    <property type="entry name" value="SEPTIN"/>
    <property type="match status" value="1"/>
</dbReference>
<evidence type="ECO:0000313" key="4">
    <source>
        <dbReference type="EMBL" id="GBF99876.1"/>
    </source>
</evidence>
<comment type="caution">
    <text evidence="4">The sequence shown here is derived from an EMBL/GenBank/DDBJ whole genome shotgun (WGS) entry which is preliminary data.</text>
</comment>